<protein>
    <submittedName>
        <fullName evidence="8">ABC transporter ATP-binding protein</fullName>
    </submittedName>
</protein>
<dbReference type="PANTHER" id="PTHR43776">
    <property type="entry name" value="TRANSPORT ATP-BINDING PROTEIN"/>
    <property type="match status" value="1"/>
</dbReference>
<feature type="domain" description="ABC transporter" evidence="7">
    <location>
        <begin position="17"/>
        <end position="265"/>
    </location>
</feature>
<evidence type="ECO:0000256" key="3">
    <source>
        <dbReference type="ARBA" id="ARBA00022448"/>
    </source>
</evidence>
<accession>A0ABU9YLZ6</accession>
<evidence type="ECO:0000256" key="2">
    <source>
        <dbReference type="ARBA" id="ARBA00005417"/>
    </source>
</evidence>
<dbReference type="InterPro" id="IPR003593">
    <property type="entry name" value="AAA+_ATPase"/>
</dbReference>
<feature type="region of interest" description="Disordered" evidence="6">
    <location>
        <begin position="425"/>
        <end position="447"/>
    </location>
</feature>
<dbReference type="InterPro" id="IPR050319">
    <property type="entry name" value="ABC_transp_ATP-bind"/>
</dbReference>
<keyword evidence="5 8" id="KW-0067">ATP-binding</keyword>
<comment type="caution">
    <text evidence="8">The sequence shown here is derived from an EMBL/GenBank/DDBJ whole genome shotgun (WGS) entry which is preliminary data.</text>
</comment>
<name>A0ABU9YLZ6_9PROT</name>
<dbReference type="CDD" id="cd03257">
    <property type="entry name" value="ABC_NikE_OppD_transporters"/>
    <property type="match status" value="2"/>
</dbReference>
<keyword evidence="3" id="KW-0813">Transport</keyword>
<reference evidence="8 9" key="1">
    <citation type="submission" date="2024-03" db="EMBL/GenBank/DDBJ databases">
        <title>High-quality draft genome sequencing of Tistrella sp. BH-R2-4.</title>
        <authorList>
            <person name="Dong C."/>
        </authorList>
    </citation>
    <scope>NUCLEOTIDE SEQUENCE [LARGE SCALE GENOMIC DNA]</scope>
    <source>
        <strain evidence="8 9">BH-R2-4</strain>
    </source>
</reference>
<dbReference type="PANTHER" id="PTHR43776:SF7">
    <property type="entry name" value="D,D-DIPEPTIDE TRANSPORT ATP-BINDING PROTEIN DDPF-RELATED"/>
    <property type="match status" value="1"/>
</dbReference>
<organism evidence="8 9">
    <name type="scientific">Tistrella arctica</name>
    <dbReference type="NCBI Taxonomy" id="3133430"/>
    <lineage>
        <taxon>Bacteria</taxon>
        <taxon>Pseudomonadati</taxon>
        <taxon>Pseudomonadota</taxon>
        <taxon>Alphaproteobacteria</taxon>
        <taxon>Geminicoccales</taxon>
        <taxon>Geminicoccaceae</taxon>
        <taxon>Tistrella</taxon>
    </lineage>
</organism>
<dbReference type="InterPro" id="IPR013563">
    <property type="entry name" value="Oligopep_ABC_C"/>
</dbReference>
<dbReference type="PROSITE" id="PS00211">
    <property type="entry name" value="ABC_TRANSPORTER_1"/>
    <property type="match status" value="2"/>
</dbReference>
<evidence type="ECO:0000256" key="6">
    <source>
        <dbReference type="SAM" id="MobiDB-lite"/>
    </source>
</evidence>
<sequence length="584" mass="62734">MTTPPVPPSAGTTPPLVDIRDLTLGIGEAGRIVVDRVSFTVDPGEIVAIVGESGSGKTLAARSVLGLAPPAVRQRGGTVRVDGQDLAGLTPRQMRRLRGGRVGMVFQEPMTSLNPSLTIGRQLEEALVLHTGLDAAGRRQAILAMLDRVGLSDPERVLRSWPHEFSGGMRQRIMLASVMLPSPALLVADEPTTALDAVVQRDVLDLMVALTAEKGTAVLMISHDLAMVARYSARVIVMCQGRIVEQGPTADILRAPSHPYTRKLLQAMPRRQTVPPVEAGAAPFVEVRDLVVDFGGRGGLFRKAAAPKRALDGINLAIRPREVVAVVGSSGSGKTTLGRVIARLTRPTSGQILFDGQPVDDARGAVWTEYRRNCQMVFQDPYSSLDPRMTVGQLVAEALRGSGMDRAAIRARVAEVLGEVGLGEKSLGEKSQGEGGAGRTASGPDYASRYPHELSGGQRQRVAIARAVVRRPRLVIADEPVSALDTTVRAQILDLFADLQRRHGFACLFISHDLAVVEQLANRVVVMNQGRIVEEGSRDQIFDHPADPYTRLLLQAIPALDATDDGGVRLRWRHDDTPSPQGAT</sequence>
<evidence type="ECO:0000313" key="9">
    <source>
        <dbReference type="Proteomes" id="UP001413721"/>
    </source>
</evidence>
<dbReference type="SMART" id="SM00382">
    <property type="entry name" value="AAA"/>
    <property type="match status" value="2"/>
</dbReference>
<dbReference type="InterPro" id="IPR003439">
    <property type="entry name" value="ABC_transporter-like_ATP-bd"/>
</dbReference>
<dbReference type="Proteomes" id="UP001413721">
    <property type="component" value="Unassembled WGS sequence"/>
</dbReference>
<evidence type="ECO:0000256" key="4">
    <source>
        <dbReference type="ARBA" id="ARBA00022741"/>
    </source>
</evidence>
<keyword evidence="9" id="KW-1185">Reference proteome</keyword>
<evidence type="ECO:0000256" key="1">
    <source>
        <dbReference type="ARBA" id="ARBA00004417"/>
    </source>
</evidence>
<gene>
    <name evidence="8" type="ORF">WG926_16085</name>
</gene>
<dbReference type="NCBIfam" id="NF007739">
    <property type="entry name" value="PRK10419.1"/>
    <property type="match status" value="3"/>
</dbReference>
<comment type="subcellular location">
    <subcellularLocation>
        <location evidence="1">Cell inner membrane</location>
        <topology evidence="1">Peripheral membrane protein</topology>
    </subcellularLocation>
</comment>
<dbReference type="Gene3D" id="3.40.50.300">
    <property type="entry name" value="P-loop containing nucleotide triphosphate hydrolases"/>
    <property type="match status" value="2"/>
</dbReference>
<evidence type="ECO:0000313" key="8">
    <source>
        <dbReference type="EMBL" id="MEN2989838.1"/>
    </source>
</evidence>
<keyword evidence="4" id="KW-0547">Nucleotide-binding</keyword>
<feature type="domain" description="ABC transporter" evidence="7">
    <location>
        <begin position="285"/>
        <end position="554"/>
    </location>
</feature>
<dbReference type="PROSITE" id="PS50893">
    <property type="entry name" value="ABC_TRANSPORTER_2"/>
    <property type="match status" value="2"/>
</dbReference>
<dbReference type="InterPro" id="IPR027417">
    <property type="entry name" value="P-loop_NTPase"/>
</dbReference>
<evidence type="ECO:0000256" key="5">
    <source>
        <dbReference type="ARBA" id="ARBA00022840"/>
    </source>
</evidence>
<dbReference type="SUPFAM" id="SSF52540">
    <property type="entry name" value="P-loop containing nucleoside triphosphate hydrolases"/>
    <property type="match status" value="2"/>
</dbReference>
<proteinExistence type="inferred from homology"/>
<dbReference type="Pfam" id="PF08352">
    <property type="entry name" value="oligo_HPY"/>
    <property type="match status" value="2"/>
</dbReference>
<dbReference type="RefSeq" id="WP_345937772.1">
    <property type="nucleotide sequence ID" value="NZ_JBBKTW010000005.1"/>
</dbReference>
<evidence type="ECO:0000259" key="7">
    <source>
        <dbReference type="PROSITE" id="PS50893"/>
    </source>
</evidence>
<dbReference type="GO" id="GO:0005524">
    <property type="term" value="F:ATP binding"/>
    <property type="evidence" value="ECO:0007669"/>
    <property type="project" value="UniProtKB-KW"/>
</dbReference>
<dbReference type="EMBL" id="JBBKTW010000005">
    <property type="protein sequence ID" value="MEN2989838.1"/>
    <property type="molecule type" value="Genomic_DNA"/>
</dbReference>
<dbReference type="Pfam" id="PF00005">
    <property type="entry name" value="ABC_tran"/>
    <property type="match status" value="2"/>
</dbReference>
<dbReference type="InterPro" id="IPR017871">
    <property type="entry name" value="ABC_transporter-like_CS"/>
</dbReference>
<dbReference type="NCBIfam" id="NF008453">
    <property type="entry name" value="PRK11308.1"/>
    <property type="match status" value="3"/>
</dbReference>
<comment type="similarity">
    <text evidence="2">Belongs to the ABC transporter superfamily.</text>
</comment>